<dbReference type="KEGG" id="sid:M164_0749"/>
<organism evidence="1 2">
    <name type="scientific">Saccharolobus islandicus (strain M.16.4 / Kamchatka #3)</name>
    <name type="common">Sulfolobus islandicus</name>
    <dbReference type="NCBI Taxonomy" id="426118"/>
    <lineage>
        <taxon>Archaea</taxon>
        <taxon>Thermoproteota</taxon>
        <taxon>Thermoprotei</taxon>
        <taxon>Sulfolobales</taxon>
        <taxon>Sulfolobaceae</taxon>
        <taxon>Saccharolobus</taxon>
    </lineage>
</organism>
<name>C4KFF1_SACI6</name>
<dbReference type="InterPro" id="IPR036388">
    <property type="entry name" value="WH-like_DNA-bd_sf"/>
</dbReference>
<evidence type="ECO:0000313" key="1">
    <source>
        <dbReference type="EMBL" id="ACR41367.1"/>
    </source>
</evidence>
<evidence type="ECO:0000313" key="2">
    <source>
        <dbReference type="Proteomes" id="UP000001479"/>
    </source>
</evidence>
<dbReference type="GeneID" id="7941707"/>
<reference evidence="1 2" key="1">
    <citation type="journal article" date="2009" name="Proc. Natl. Acad. Sci. U.S.A.">
        <title>Biogeography of the Sulfolobus islandicus pan-genome.</title>
        <authorList>
            <person name="Reno M.L."/>
            <person name="Held N.L."/>
            <person name="Fields C.J."/>
            <person name="Burke P.V."/>
            <person name="Whitaker R.J."/>
        </authorList>
    </citation>
    <scope>NUCLEOTIDE SEQUENCE [LARGE SCALE GENOMIC DNA]</scope>
    <source>
        <strain evidence="2">M.16.4 / Kamchatka #3</strain>
    </source>
</reference>
<gene>
    <name evidence="1" type="ordered locus">M164_0749</name>
</gene>
<evidence type="ECO:0008006" key="3">
    <source>
        <dbReference type="Google" id="ProtNLM"/>
    </source>
</evidence>
<dbReference type="HOGENOM" id="CLU_2461927_0_0_2"/>
<dbReference type="RefSeq" id="WP_012735689.1">
    <property type="nucleotide sequence ID" value="NC_012726.1"/>
</dbReference>
<sequence>MELKRVYEDEDIIATYSPSYYEIKLLIMSLMREYKKKYNYYFTTVSLHKELEKRGLQISPGMIRKILHELKKQGLVKEKINHKYIPHF</sequence>
<dbReference type="EMBL" id="CP001402">
    <property type="protein sequence ID" value="ACR41367.1"/>
    <property type="molecule type" value="Genomic_DNA"/>
</dbReference>
<proteinExistence type="predicted"/>
<dbReference type="Gene3D" id="1.10.10.10">
    <property type="entry name" value="Winged helix-like DNA-binding domain superfamily/Winged helix DNA-binding domain"/>
    <property type="match status" value="1"/>
</dbReference>
<dbReference type="Proteomes" id="UP000001479">
    <property type="component" value="Chromosome"/>
</dbReference>
<dbReference type="AlphaFoldDB" id="C4KFF1"/>
<accession>C4KFF1</accession>
<protein>
    <recommendedName>
        <fullName evidence="3">Helix-turn-helix domain-containing protein</fullName>
    </recommendedName>
</protein>